<dbReference type="InterPro" id="IPR047650">
    <property type="entry name" value="Transpos_IS110"/>
</dbReference>
<dbReference type="EMBL" id="CABVGP010000001">
    <property type="protein sequence ID" value="VVJ15975.1"/>
    <property type="molecule type" value="Genomic_DNA"/>
</dbReference>
<organism evidence="3 4">
    <name type="scientific">Amycolatopsis camponoti</name>
    <dbReference type="NCBI Taxonomy" id="2606593"/>
    <lineage>
        <taxon>Bacteria</taxon>
        <taxon>Bacillati</taxon>
        <taxon>Actinomycetota</taxon>
        <taxon>Actinomycetes</taxon>
        <taxon>Pseudonocardiales</taxon>
        <taxon>Pseudonocardiaceae</taxon>
        <taxon>Amycolatopsis</taxon>
    </lineage>
</organism>
<dbReference type="InterPro" id="IPR003346">
    <property type="entry name" value="Transposase_20"/>
</dbReference>
<dbReference type="PANTHER" id="PTHR33055">
    <property type="entry name" value="TRANSPOSASE FOR INSERTION SEQUENCE ELEMENT IS1111A"/>
    <property type="match status" value="1"/>
</dbReference>
<evidence type="ECO:0000259" key="1">
    <source>
        <dbReference type="Pfam" id="PF01548"/>
    </source>
</evidence>
<keyword evidence="4" id="KW-1185">Reference proteome</keyword>
<dbReference type="RefSeq" id="WP_155544254.1">
    <property type="nucleotide sequence ID" value="NZ_CABVGP010000001.1"/>
</dbReference>
<gene>
    <name evidence="3" type="ORF">AA23TX_00996</name>
</gene>
<dbReference type="InterPro" id="IPR002525">
    <property type="entry name" value="Transp_IS110-like_N"/>
</dbReference>
<dbReference type="AlphaFoldDB" id="A0A6I8LJU0"/>
<dbReference type="GO" id="GO:0006313">
    <property type="term" value="P:DNA transposition"/>
    <property type="evidence" value="ECO:0007669"/>
    <property type="project" value="InterPro"/>
</dbReference>
<dbReference type="NCBIfam" id="NF033542">
    <property type="entry name" value="transpos_IS110"/>
    <property type="match status" value="1"/>
</dbReference>
<evidence type="ECO:0000313" key="4">
    <source>
        <dbReference type="Proteomes" id="UP000399805"/>
    </source>
</evidence>
<accession>A0A6I8LJU0</accession>
<name>A0A6I8LJU0_9PSEU</name>
<dbReference type="Proteomes" id="UP000399805">
    <property type="component" value="Unassembled WGS sequence"/>
</dbReference>
<dbReference type="Pfam" id="PF02371">
    <property type="entry name" value="Transposase_20"/>
    <property type="match status" value="1"/>
</dbReference>
<dbReference type="PANTHER" id="PTHR33055:SF16">
    <property type="entry name" value="TRANSPOSASE FOR INSERTION SEQUENCE ELEMENT IS1547"/>
    <property type="match status" value="1"/>
</dbReference>
<evidence type="ECO:0000259" key="2">
    <source>
        <dbReference type="Pfam" id="PF02371"/>
    </source>
</evidence>
<feature type="domain" description="Transposase IS116/IS110/IS902 C-terminal" evidence="2">
    <location>
        <begin position="232"/>
        <end position="315"/>
    </location>
</feature>
<protein>
    <submittedName>
        <fullName evidence="3">Mobile element protein</fullName>
    </submittedName>
</protein>
<evidence type="ECO:0000313" key="3">
    <source>
        <dbReference type="EMBL" id="VVJ15975.1"/>
    </source>
</evidence>
<feature type="domain" description="Transposase IS110-like N-terminal" evidence="1">
    <location>
        <begin position="13"/>
        <end position="157"/>
    </location>
</feature>
<dbReference type="GO" id="GO:0003677">
    <property type="term" value="F:DNA binding"/>
    <property type="evidence" value="ECO:0007669"/>
    <property type="project" value="InterPro"/>
</dbReference>
<dbReference type="GO" id="GO:0004803">
    <property type="term" value="F:transposase activity"/>
    <property type="evidence" value="ECO:0007669"/>
    <property type="project" value="InterPro"/>
</dbReference>
<dbReference type="Pfam" id="PF01548">
    <property type="entry name" value="DEDD_Tnp_IS110"/>
    <property type="match status" value="1"/>
</dbReference>
<proteinExistence type="predicted"/>
<reference evidence="3 4" key="1">
    <citation type="submission" date="2019-09" db="EMBL/GenBank/DDBJ databases">
        <authorList>
            <person name="Leyn A S."/>
        </authorList>
    </citation>
    <scope>NUCLEOTIDE SEQUENCE [LARGE SCALE GENOMIC DNA]</scope>
    <source>
        <strain evidence="3">AA231_1</strain>
    </source>
</reference>
<sequence length="346" mass="37458">MSTMTNPGAHVTVGVDTHLETHVAVALDQVGRVLAQQSFPADPPGYRSLLRWSRALGHVHAFGIEGTGCYGAGLARAARQAGHRVIEVDRPDRRSRRARGKSDPVDAEAAARAVLAGTATGVPKNRDGDVESIRALRVARRGAVRIRIQVANQLHALVISAPEPLRENLRRLSTRDLVTTAAALRPGPALDPTAATKHAVKILARRHQDVDHDIAVLDDLLRQLVPRACPGLLELFGVGTDTAGALLVTAGDNPDRLHSDPAFANLCGVAPLPANSGKTTGRHRLNRGGDRQANAALYRIVLCRLRYDPVTRDYVERRTTEGLTKPEIIRCLKRYVAREVRHALLA</sequence>